<gene>
    <name evidence="2" type="ORF">EYF80_039940</name>
</gene>
<accession>A0A4Z2G8I6</accession>
<proteinExistence type="predicted"/>
<comment type="caution">
    <text evidence="2">The sequence shown here is derived from an EMBL/GenBank/DDBJ whole genome shotgun (WGS) entry which is preliminary data.</text>
</comment>
<dbReference type="Proteomes" id="UP000314294">
    <property type="component" value="Unassembled WGS sequence"/>
</dbReference>
<dbReference type="EMBL" id="SRLO01000639">
    <property type="protein sequence ID" value="TNN49847.1"/>
    <property type="molecule type" value="Genomic_DNA"/>
</dbReference>
<protein>
    <submittedName>
        <fullName evidence="2">Uncharacterized protein</fullName>
    </submittedName>
</protein>
<organism evidence="2 3">
    <name type="scientific">Liparis tanakae</name>
    <name type="common">Tanaka's snailfish</name>
    <dbReference type="NCBI Taxonomy" id="230148"/>
    <lineage>
        <taxon>Eukaryota</taxon>
        <taxon>Metazoa</taxon>
        <taxon>Chordata</taxon>
        <taxon>Craniata</taxon>
        <taxon>Vertebrata</taxon>
        <taxon>Euteleostomi</taxon>
        <taxon>Actinopterygii</taxon>
        <taxon>Neopterygii</taxon>
        <taxon>Teleostei</taxon>
        <taxon>Neoteleostei</taxon>
        <taxon>Acanthomorphata</taxon>
        <taxon>Eupercaria</taxon>
        <taxon>Perciformes</taxon>
        <taxon>Cottioidei</taxon>
        <taxon>Cottales</taxon>
        <taxon>Liparidae</taxon>
        <taxon>Liparis</taxon>
    </lineage>
</organism>
<reference evidence="2 3" key="1">
    <citation type="submission" date="2019-03" db="EMBL/GenBank/DDBJ databases">
        <title>First draft genome of Liparis tanakae, snailfish: a comprehensive survey of snailfish specific genes.</title>
        <authorList>
            <person name="Kim W."/>
            <person name="Song I."/>
            <person name="Jeong J.-H."/>
            <person name="Kim D."/>
            <person name="Kim S."/>
            <person name="Ryu S."/>
            <person name="Song J.Y."/>
            <person name="Lee S.K."/>
        </authorList>
    </citation>
    <scope>NUCLEOTIDE SEQUENCE [LARGE SCALE GENOMIC DNA]</scope>
    <source>
        <tissue evidence="2">Muscle</tissue>
    </source>
</reference>
<keyword evidence="3" id="KW-1185">Reference proteome</keyword>
<dbReference type="AlphaFoldDB" id="A0A4Z2G8I6"/>
<evidence type="ECO:0000313" key="2">
    <source>
        <dbReference type="EMBL" id="TNN49847.1"/>
    </source>
</evidence>
<feature type="region of interest" description="Disordered" evidence="1">
    <location>
        <begin position="133"/>
        <end position="154"/>
    </location>
</feature>
<evidence type="ECO:0000256" key="1">
    <source>
        <dbReference type="SAM" id="MobiDB-lite"/>
    </source>
</evidence>
<name>A0A4Z2G8I6_9TELE</name>
<feature type="compositionally biased region" description="Low complexity" evidence="1">
    <location>
        <begin position="135"/>
        <end position="154"/>
    </location>
</feature>
<sequence>MSGGTEKNMSSLQQPLATVEEEQAVTYADGPHGTQRKDEELAASYNSYLLYVHVSKQCLFVLLFPALQLPLHEGVEEAGPGLILTVVAQEVQPVLQDRRRVLGEHQAPQGDCDFALQRALALVSVQAKLESEAQRNSSSMRSIDSPSPSRRSSLRVSPITAAMTGISTVTSRAFVPFDSSPVALLHRPLGSSLWPPPPPFLWWDLESPLLLPSEDVGFLHLTVGIPGALVIGGDEGGIRPGLSSAAAGYLTNQMP</sequence>
<evidence type="ECO:0000313" key="3">
    <source>
        <dbReference type="Proteomes" id="UP000314294"/>
    </source>
</evidence>